<keyword evidence="1" id="KW-0813">Transport</keyword>
<accession>A0A0P8W4P8</accession>
<name>A0A0P8W4P8_9CLOT</name>
<dbReference type="SUPFAM" id="SSF52540">
    <property type="entry name" value="P-loop containing nucleoside triphosphate hydrolases"/>
    <property type="match status" value="1"/>
</dbReference>
<keyword evidence="2" id="KW-0547">Nucleotide-binding</keyword>
<dbReference type="GO" id="GO:0016887">
    <property type="term" value="F:ATP hydrolysis activity"/>
    <property type="evidence" value="ECO:0007669"/>
    <property type="project" value="InterPro"/>
</dbReference>
<dbReference type="Proteomes" id="UP000050326">
    <property type="component" value="Unassembled WGS sequence"/>
</dbReference>
<dbReference type="RefSeq" id="WP_278308408.1">
    <property type="nucleotide sequence ID" value="NZ_LKET01000051.1"/>
</dbReference>
<evidence type="ECO:0000256" key="2">
    <source>
        <dbReference type="ARBA" id="ARBA00022741"/>
    </source>
</evidence>
<feature type="domain" description="ABC transporter" evidence="4">
    <location>
        <begin position="25"/>
        <end position="77"/>
    </location>
</feature>
<dbReference type="InterPro" id="IPR050763">
    <property type="entry name" value="ABC_transporter_ATP-binding"/>
</dbReference>
<dbReference type="Pfam" id="PF00005">
    <property type="entry name" value="ABC_tran"/>
    <property type="match status" value="1"/>
</dbReference>
<dbReference type="EC" id="3.6.3.-" evidence="5"/>
<dbReference type="AlphaFoldDB" id="A0A0P8W4P8"/>
<keyword evidence="5" id="KW-0378">Hydrolase</keyword>
<dbReference type="Gene3D" id="3.40.50.300">
    <property type="entry name" value="P-loop containing nucleotide triphosphate hydrolases"/>
    <property type="match status" value="1"/>
</dbReference>
<proteinExistence type="predicted"/>
<evidence type="ECO:0000256" key="1">
    <source>
        <dbReference type="ARBA" id="ARBA00022448"/>
    </source>
</evidence>
<dbReference type="InterPro" id="IPR003439">
    <property type="entry name" value="ABC_transporter-like_ATP-bd"/>
</dbReference>
<evidence type="ECO:0000313" key="5">
    <source>
        <dbReference type="EMBL" id="KPU42764.1"/>
    </source>
</evidence>
<keyword evidence="6" id="KW-1185">Reference proteome</keyword>
<dbReference type="GO" id="GO:0005524">
    <property type="term" value="F:ATP binding"/>
    <property type="evidence" value="ECO:0007669"/>
    <property type="project" value="UniProtKB-KW"/>
</dbReference>
<evidence type="ECO:0000256" key="3">
    <source>
        <dbReference type="ARBA" id="ARBA00022840"/>
    </source>
</evidence>
<organism evidence="5 6">
    <name type="scientific">Oxobacter pfennigii</name>
    <dbReference type="NCBI Taxonomy" id="36849"/>
    <lineage>
        <taxon>Bacteria</taxon>
        <taxon>Bacillati</taxon>
        <taxon>Bacillota</taxon>
        <taxon>Clostridia</taxon>
        <taxon>Eubacteriales</taxon>
        <taxon>Clostridiaceae</taxon>
        <taxon>Oxobacter</taxon>
    </lineage>
</organism>
<dbReference type="PANTHER" id="PTHR42711:SF18">
    <property type="entry name" value="ABC TRANSPORTER, ATP-BINDING PROTEIN"/>
    <property type="match status" value="1"/>
</dbReference>
<reference evidence="5 6" key="1">
    <citation type="submission" date="2015-09" db="EMBL/GenBank/DDBJ databases">
        <title>Genome sequence of Oxobacter pfennigii DSM 3222.</title>
        <authorList>
            <person name="Poehlein A."/>
            <person name="Bengelsdorf F.R."/>
            <person name="Schiel-Bengelsdorf B."/>
            <person name="Duerre P."/>
            <person name="Daniel R."/>
        </authorList>
    </citation>
    <scope>NUCLEOTIDE SEQUENCE [LARGE SCALE GENOMIC DNA]</scope>
    <source>
        <strain evidence="5 6">DSM 3222</strain>
    </source>
</reference>
<dbReference type="EMBL" id="LKET01000051">
    <property type="protein sequence ID" value="KPU42764.1"/>
    <property type="molecule type" value="Genomic_DNA"/>
</dbReference>
<comment type="caution">
    <text evidence="5">The sequence shown here is derived from an EMBL/GenBank/DDBJ whole genome shotgun (WGS) entry which is preliminary data.</text>
</comment>
<protein>
    <submittedName>
        <fullName evidence="5">Fluoroquinolones export ATP-binding proteinc</fullName>
        <ecNumber evidence="5">3.6.3.-</ecNumber>
    </submittedName>
</protein>
<keyword evidence="3 5" id="KW-0067">ATP-binding</keyword>
<dbReference type="PANTHER" id="PTHR42711">
    <property type="entry name" value="ABC TRANSPORTER ATP-BINDING PROTEIN"/>
    <property type="match status" value="1"/>
</dbReference>
<dbReference type="InterPro" id="IPR027417">
    <property type="entry name" value="P-loop_NTPase"/>
</dbReference>
<dbReference type="STRING" id="36849.OXPF_35240"/>
<evidence type="ECO:0000313" key="6">
    <source>
        <dbReference type="Proteomes" id="UP000050326"/>
    </source>
</evidence>
<dbReference type="PATRIC" id="fig|36849.3.peg.3732"/>
<gene>
    <name evidence="5" type="ORF">OXPF_35240</name>
</gene>
<evidence type="ECO:0000259" key="4">
    <source>
        <dbReference type="Pfam" id="PF00005"/>
    </source>
</evidence>
<sequence>MLYWRLTGKENLWYFGQLYGIDNKLLNKRIDYLMKLVGIEEKQDIPVENYSKGMKQRLQIARGLINDPDYIFMDEPTLGLDSVISRELRTHVKNIAETECKGILLTSHYMAEIEELCDYVYILNNGFVLAEGTTSELARYGMSTKTLMLKLDTEKDDALQLISKACRTLDPGAEVKMNQVQGSYIITSSQDMAGCVSAACIQHKLVIKQLYEEAPKLEDAIIKLSKGAWNNEKIS</sequence>